<feature type="compositionally biased region" description="Acidic residues" evidence="1">
    <location>
        <begin position="313"/>
        <end position="329"/>
    </location>
</feature>
<feature type="compositionally biased region" description="Polar residues" evidence="1">
    <location>
        <begin position="730"/>
        <end position="742"/>
    </location>
</feature>
<accession>A0AAN6RUW9</accession>
<reference evidence="2" key="2">
    <citation type="submission" date="2023-05" db="EMBL/GenBank/DDBJ databases">
        <authorList>
            <consortium name="Lawrence Berkeley National Laboratory"/>
            <person name="Steindorff A."/>
            <person name="Hensen N."/>
            <person name="Bonometti L."/>
            <person name="Westerberg I."/>
            <person name="Brannstrom I.O."/>
            <person name="Guillou S."/>
            <person name="Cros-Aarteil S."/>
            <person name="Calhoun S."/>
            <person name="Haridas S."/>
            <person name="Kuo A."/>
            <person name="Mondo S."/>
            <person name="Pangilinan J."/>
            <person name="Riley R."/>
            <person name="Labutti K."/>
            <person name="Andreopoulos B."/>
            <person name="Lipzen A."/>
            <person name="Chen C."/>
            <person name="Yanf M."/>
            <person name="Daum C."/>
            <person name="Ng V."/>
            <person name="Clum A."/>
            <person name="Ohm R."/>
            <person name="Martin F."/>
            <person name="Silar P."/>
            <person name="Natvig D."/>
            <person name="Lalanne C."/>
            <person name="Gautier V."/>
            <person name="Ament-Velasquez S.L."/>
            <person name="Kruys A."/>
            <person name="Hutchinson M.I."/>
            <person name="Powell A.J."/>
            <person name="Barry K."/>
            <person name="Miller A.N."/>
            <person name="Grigoriev I.V."/>
            <person name="Debuchy R."/>
            <person name="Gladieux P."/>
            <person name="Thoren M.H."/>
            <person name="Johannesson H."/>
        </authorList>
    </citation>
    <scope>NUCLEOTIDE SEQUENCE</scope>
    <source>
        <strain evidence="2">CBS 103.79</strain>
    </source>
</reference>
<feature type="region of interest" description="Disordered" evidence="1">
    <location>
        <begin position="512"/>
        <end position="774"/>
    </location>
</feature>
<feature type="compositionally biased region" description="Polar residues" evidence="1">
    <location>
        <begin position="533"/>
        <end position="548"/>
    </location>
</feature>
<feature type="compositionally biased region" description="Polar residues" evidence="1">
    <location>
        <begin position="224"/>
        <end position="240"/>
    </location>
</feature>
<evidence type="ECO:0008006" key="4">
    <source>
        <dbReference type="Google" id="ProtNLM"/>
    </source>
</evidence>
<sequence length="774" mass="81283">MDDPWGSPWAAADSDKDHKLTPPSAIAPPPRAFLSASNSPRLPATAEESPWAGDDAGFGDWATAPDTPSTHAVWSGGWGASSPNLAPTSRDDAHDKTSPIAWPGTVATPRPANGSAFRQPSPDPWASGFSSRRPSHDGVSTPRLVVEVASPVEAPLEAGTFKKEHLAVGEDPGWDNADTGETRDKESEDTEVITKSETKDAGDDADERATAVALPSSDVRLSVESATQGQEYQSSTPSNDNTDHEEERQDSPISSLDEEPRAPQQGTRKVSGKVQELVVKFDGIARAASEEPAVIPRGRSRSPMSRGVREGADDTADFGDFEDADDSELPAEPAAPRTPERTPPREASGADATPEALSPPRADVTYLSASPIALFGPLDFQVDLSQVAKLFPTLPEPPKNTNVDYEVPDHVISDSFGEISERKTWYRVSRLGSSRRHNAGDDESYRRVAWPSSTVHQETIQIVRRWMEEDSIAGRVALGGGISKTQKNMFGWDSSAEPVTLDAVFGKKKAHARASSLQPLQPARVSLEGIDGSTPQPRQNPAHRTTGSDGPGFASFGWSSTPTAPTAHARQPSLLRGAPAAGPAPANSPVSAPQASFGSRPAATAAAPASLTLPARKSTDPVDDEDDDGWGEMVSSPATPHPIHTESALKPPLGAPVTAASGLKTSTVVDATPPAAPQAGDDAWGAADFSVFESAPAKATTPQSHAPPSRPGAVDPTSARGPTAAPRAGSSVSRPSDPTTLPSAPAHDSTFNTGDDETAQRIISSLPDLSYMLR</sequence>
<evidence type="ECO:0000256" key="1">
    <source>
        <dbReference type="SAM" id="MobiDB-lite"/>
    </source>
</evidence>
<feature type="compositionally biased region" description="Low complexity" evidence="1">
    <location>
        <begin position="578"/>
        <end position="616"/>
    </location>
</feature>
<dbReference type="EMBL" id="MU855436">
    <property type="protein sequence ID" value="KAK3903649.1"/>
    <property type="molecule type" value="Genomic_DNA"/>
</dbReference>
<name>A0AAN6RUW9_9PEZI</name>
<keyword evidence="3" id="KW-1185">Reference proteome</keyword>
<organism evidence="2 3">
    <name type="scientific">Staphylotrichum tortipilum</name>
    <dbReference type="NCBI Taxonomy" id="2831512"/>
    <lineage>
        <taxon>Eukaryota</taxon>
        <taxon>Fungi</taxon>
        <taxon>Dikarya</taxon>
        <taxon>Ascomycota</taxon>
        <taxon>Pezizomycotina</taxon>
        <taxon>Sordariomycetes</taxon>
        <taxon>Sordariomycetidae</taxon>
        <taxon>Sordariales</taxon>
        <taxon>Chaetomiaceae</taxon>
        <taxon>Staphylotrichum</taxon>
    </lineage>
</organism>
<comment type="caution">
    <text evidence="2">The sequence shown here is derived from an EMBL/GenBank/DDBJ whole genome shotgun (WGS) entry which is preliminary data.</text>
</comment>
<evidence type="ECO:0000313" key="3">
    <source>
        <dbReference type="Proteomes" id="UP001303889"/>
    </source>
</evidence>
<gene>
    <name evidence="2" type="ORF">C8A05DRAFT_14383</name>
</gene>
<dbReference type="Proteomes" id="UP001303889">
    <property type="component" value="Unassembled WGS sequence"/>
</dbReference>
<feature type="region of interest" description="Disordered" evidence="1">
    <location>
        <begin position="156"/>
        <end position="360"/>
    </location>
</feature>
<feature type="region of interest" description="Disordered" evidence="1">
    <location>
        <begin position="1"/>
        <end position="140"/>
    </location>
</feature>
<protein>
    <recommendedName>
        <fullName evidence="4">Glucan 1, 4-alpha-glucosidase</fullName>
    </recommendedName>
</protein>
<evidence type="ECO:0000313" key="2">
    <source>
        <dbReference type="EMBL" id="KAK3903649.1"/>
    </source>
</evidence>
<reference evidence="2" key="1">
    <citation type="journal article" date="2023" name="Mol. Phylogenet. Evol.">
        <title>Genome-scale phylogeny and comparative genomics of the fungal order Sordariales.</title>
        <authorList>
            <person name="Hensen N."/>
            <person name="Bonometti L."/>
            <person name="Westerberg I."/>
            <person name="Brannstrom I.O."/>
            <person name="Guillou S."/>
            <person name="Cros-Aarteil S."/>
            <person name="Calhoun S."/>
            <person name="Haridas S."/>
            <person name="Kuo A."/>
            <person name="Mondo S."/>
            <person name="Pangilinan J."/>
            <person name="Riley R."/>
            <person name="LaButti K."/>
            <person name="Andreopoulos B."/>
            <person name="Lipzen A."/>
            <person name="Chen C."/>
            <person name="Yan M."/>
            <person name="Daum C."/>
            <person name="Ng V."/>
            <person name="Clum A."/>
            <person name="Steindorff A."/>
            <person name="Ohm R.A."/>
            <person name="Martin F."/>
            <person name="Silar P."/>
            <person name="Natvig D.O."/>
            <person name="Lalanne C."/>
            <person name="Gautier V."/>
            <person name="Ament-Velasquez S.L."/>
            <person name="Kruys A."/>
            <person name="Hutchinson M.I."/>
            <person name="Powell A.J."/>
            <person name="Barry K."/>
            <person name="Miller A.N."/>
            <person name="Grigoriev I.V."/>
            <person name="Debuchy R."/>
            <person name="Gladieux P."/>
            <person name="Hiltunen Thoren M."/>
            <person name="Johannesson H."/>
        </authorList>
    </citation>
    <scope>NUCLEOTIDE SEQUENCE</scope>
    <source>
        <strain evidence="2">CBS 103.79</strain>
    </source>
</reference>
<dbReference type="AlphaFoldDB" id="A0AAN6RUW9"/>
<proteinExistence type="predicted"/>
<feature type="compositionally biased region" description="Acidic residues" evidence="1">
    <location>
        <begin position="621"/>
        <end position="630"/>
    </location>
</feature>
<feature type="compositionally biased region" description="Basic and acidic residues" evidence="1">
    <location>
        <begin position="180"/>
        <end position="202"/>
    </location>
</feature>
<feature type="compositionally biased region" description="Basic and acidic residues" evidence="1">
    <location>
        <begin position="241"/>
        <end position="250"/>
    </location>
</feature>